<evidence type="ECO:0000256" key="2">
    <source>
        <dbReference type="ARBA" id="ARBA00022490"/>
    </source>
</evidence>
<comment type="subcellular location">
    <subcellularLocation>
        <location evidence="1">Cytoplasm</location>
    </subcellularLocation>
</comment>
<keyword evidence="2" id="KW-0963">Cytoplasm</keyword>
<dbReference type="EMBL" id="JBDODL010000013">
    <property type="protein sequence ID" value="MES1918082.1"/>
    <property type="molecule type" value="Genomic_DNA"/>
</dbReference>
<evidence type="ECO:0000313" key="6">
    <source>
        <dbReference type="Proteomes" id="UP001439008"/>
    </source>
</evidence>
<evidence type="ECO:0008006" key="7">
    <source>
        <dbReference type="Google" id="ProtNLM"/>
    </source>
</evidence>
<reference evidence="5 6" key="1">
    <citation type="journal article" date="2024" name="BMC Biol.">
        <title>Comparative genomics of Ascetosporea gives new insight into the evolutionary basis for animal parasitism in Rhizaria.</title>
        <authorList>
            <person name="Hiltunen Thoren M."/>
            <person name="Onut-Brannstrom I."/>
            <person name="Alfjorden A."/>
            <person name="Peckova H."/>
            <person name="Swords F."/>
            <person name="Hooper C."/>
            <person name="Holzer A.S."/>
            <person name="Bass D."/>
            <person name="Burki F."/>
        </authorList>
    </citation>
    <scope>NUCLEOTIDE SEQUENCE [LARGE SCALE GENOMIC DNA]</scope>
    <source>
        <strain evidence="5">20-A016</strain>
    </source>
</reference>
<dbReference type="SUPFAM" id="SSF69695">
    <property type="entry name" value="SRP19"/>
    <property type="match status" value="1"/>
</dbReference>
<evidence type="ECO:0000313" key="5">
    <source>
        <dbReference type="EMBL" id="MES1918082.1"/>
    </source>
</evidence>
<dbReference type="Pfam" id="PF01922">
    <property type="entry name" value="SRP19"/>
    <property type="match status" value="1"/>
</dbReference>
<protein>
    <recommendedName>
        <fullName evidence="7">Signal recognition particle 19 kDa protein</fullName>
    </recommendedName>
</protein>
<comment type="caution">
    <text evidence="5">The sequence shown here is derived from an EMBL/GenBank/DDBJ whole genome shotgun (WGS) entry which is preliminary data.</text>
</comment>
<accession>A0ABV2AFQ5</accession>
<name>A0ABV2AFQ5_9EUKA</name>
<evidence type="ECO:0000256" key="4">
    <source>
        <dbReference type="ARBA" id="ARBA00023274"/>
    </source>
</evidence>
<dbReference type="PANTHER" id="PTHR17453">
    <property type="entry name" value="SIGNAL RECOGNITION PARTICLE 19 KD PROTEIN"/>
    <property type="match status" value="1"/>
</dbReference>
<organism evidence="5 6">
    <name type="scientific">Bonamia ostreae</name>
    <dbReference type="NCBI Taxonomy" id="126728"/>
    <lineage>
        <taxon>Eukaryota</taxon>
        <taxon>Sar</taxon>
        <taxon>Rhizaria</taxon>
        <taxon>Endomyxa</taxon>
        <taxon>Ascetosporea</taxon>
        <taxon>Haplosporida</taxon>
        <taxon>Bonamia</taxon>
    </lineage>
</organism>
<sequence>MEDENSKKWNCIYLPYLDSRKKISEGRKVALKYCVPDVRTSEISTALKQLKFEHKVEKKSYCRDFLSVGRIRVELKRDGDLIDETIKNRRQLLIEIGKLLPNLEIYKKRLEMEKNKSTKKTKGKKKRKK</sequence>
<dbReference type="Gene3D" id="3.30.56.30">
    <property type="entry name" value="Signal recognition particle, SRP19-like subunit"/>
    <property type="match status" value="1"/>
</dbReference>
<dbReference type="PANTHER" id="PTHR17453:SF0">
    <property type="entry name" value="SIGNAL RECOGNITION PARTICLE 19 KDA PROTEIN"/>
    <property type="match status" value="1"/>
</dbReference>
<gene>
    <name evidence="5" type="ORF">MHBO_000104</name>
</gene>
<dbReference type="InterPro" id="IPR036521">
    <property type="entry name" value="SRP19-like_sf"/>
</dbReference>
<keyword evidence="3" id="KW-0733">Signal recognition particle</keyword>
<dbReference type="Proteomes" id="UP001439008">
    <property type="component" value="Unassembled WGS sequence"/>
</dbReference>
<keyword evidence="4" id="KW-0687">Ribonucleoprotein</keyword>
<dbReference type="InterPro" id="IPR002778">
    <property type="entry name" value="Signal_recog_particle_SRP19"/>
</dbReference>
<evidence type="ECO:0000256" key="3">
    <source>
        <dbReference type="ARBA" id="ARBA00023135"/>
    </source>
</evidence>
<evidence type="ECO:0000256" key="1">
    <source>
        <dbReference type="ARBA" id="ARBA00004496"/>
    </source>
</evidence>
<keyword evidence="6" id="KW-1185">Reference proteome</keyword>
<proteinExistence type="predicted"/>